<dbReference type="NCBIfam" id="NF047646">
    <property type="entry name" value="REP_Tyr_transpos"/>
    <property type="match status" value="1"/>
</dbReference>
<dbReference type="InterPro" id="IPR036515">
    <property type="entry name" value="Transposase_17_sf"/>
</dbReference>
<dbReference type="InterPro" id="IPR052715">
    <property type="entry name" value="RAYT_transposase"/>
</dbReference>
<dbReference type="Gene3D" id="3.30.70.1290">
    <property type="entry name" value="Transposase IS200-like"/>
    <property type="match status" value="1"/>
</dbReference>
<evidence type="ECO:0000313" key="3">
    <source>
        <dbReference type="Proteomes" id="UP001058461"/>
    </source>
</evidence>
<dbReference type="EMBL" id="CP073347">
    <property type="protein sequence ID" value="UTW14389.1"/>
    <property type="molecule type" value="Genomic_DNA"/>
</dbReference>
<gene>
    <name evidence="2" type="ORF">KDW95_11655</name>
</gene>
<dbReference type="Pfam" id="PF01797">
    <property type="entry name" value="Y1_Tnp"/>
    <property type="match status" value="1"/>
</dbReference>
<sequence>MPQRYHGKSLRIGRVSMTGMIYLVTTVTWQREPLLREFDIARIVTQTINRAPPTTLAYVVMPDHVHWLLQLQSDTTLALALQRVKSISAHQINQHLSRRGPVWQRGYHDHAVRNEEDLRQLARYVVANPVRAGIVTTVKDYPHWDAIWL</sequence>
<dbReference type="PANTHER" id="PTHR36966:SF1">
    <property type="entry name" value="REP-ASSOCIATED TYROSINE TRANSPOSASE"/>
    <property type="match status" value="1"/>
</dbReference>
<dbReference type="InterPro" id="IPR002686">
    <property type="entry name" value="Transposase_17"/>
</dbReference>
<dbReference type="SMART" id="SM01321">
    <property type="entry name" value="Y1_Tnp"/>
    <property type="match status" value="1"/>
</dbReference>
<accession>A0ABY5HT72</accession>
<evidence type="ECO:0000313" key="2">
    <source>
        <dbReference type="EMBL" id="UTW14389.1"/>
    </source>
</evidence>
<dbReference type="PANTHER" id="PTHR36966">
    <property type="entry name" value="REP-ASSOCIATED TYROSINE TRANSPOSASE"/>
    <property type="match status" value="1"/>
</dbReference>
<dbReference type="Proteomes" id="UP001058461">
    <property type="component" value="Chromosome"/>
</dbReference>
<evidence type="ECO:0000259" key="1">
    <source>
        <dbReference type="SMART" id="SM01321"/>
    </source>
</evidence>
<keyword evidence="3" id="KW-1185">Reference proteome</keyword>
<name>A0ABY5HT72_9GAMM</name>
<reference evidence="2" key="1">
    <citation type="submission" date="2021-04" db="EMBL/GenBank/DDBJ databases">
        <title>Oceanospirillales bacteria with DddD are important DMSP degraders in coastal seawater.</title>
        <authorList>
            <person name="Liu J."/>
        </authorList>
    </citation>
    <scope>NUCLEOTIDE SEQUENCE</scope>
    <source>
        <strain evidence="2">D13-1</strain>
    </source>
</reference>
<protein>
    <submittedName>
        <fullName evidence="2">Transposase</fullName>
    </submittedName>
</protein>
<proteinExistence type="predicted"/>
<feature type="domain" description="Transposase IS200-like" evidence="1">
    <location>
        <begin position="17"/>
        <end position="128"/>
    </location>
</feature>
<organism evidence="2 3">
    <name type="scientific">Marinobacterium rhizophilum</name>
    <dbReference type="NCBI Taxonomy" id="420402"/>
    <lineage>
        <taxon>Bacteria</taxon>
        <taxon>Pseudomonadati</taxon>
        <taxon>Pseudomonadota</taxon>
        <taxon>Gammaproteobacteria</taxon>
        <taxon>Oceanospirillales</taxon>
        <taxon>Oceanospirillaceae</taxon>
        <taxon>Marinobacterium</taxon>
    </lineage>
</organism>
<dbReference type="SUPFAM" id="SSF143422">
    <property type="entry name" value="Transposase IS200-like"/>
    <property type="match status" value="1"/>
</dbReference>